<dbReference type="EMBL" id="JAIBCX010000002">
    <property type="protein sequence ID" value="MCJ8352666.1"/>
    <property type="molecule type" value="Genomic_DNA"/>
</dbReference>
<evidence type="ECO:0000313" key="3">
    <source>
        <dbReference type="Proteomes" id="UP001202887"/>
    </source>
</evidence>
<feature type="transmembrane region" description="Helical" evidence="1">
    <location>
        <begin position="295"/>
        <end position="313"/>
    </location>
</feature>
<feature type="transmembrane region" description="Helical" evidence="1">
    <location>
        <begin position="159"/>
        <end position="182"/>
    </location>
</feature>
<dbReference type="AlphaFoldDB" id="A0AAW5ELC5"/>
<keyword evidence="1" id="KW-0812">Transmembrane</keyword>
<reference evidence="2" key="1">
    <citation type="journal article" date="2021" name="Polymers (Basel)">
        <title>Highly Stretchable Bacterial Cellulose Produced by Komagataeibacter hansenii SI1.</title>
        <authorList>
            <person name="Cielecka I."/>
            <person name="Ryngajllo M."/>
            <person name="Maniukiewicz W."/>
            <person name="Bielecki S."/>
        </authorList>
    </citation>
    <scope>NUCLEOTIDE SEQUENCE</scope>
    <source>
        <strain evidence="2">SI1</strain>
    </source>
</reference>
<keyword evidence="1" id="KW-0472">Membrane</keyword>
<comment type="caution">
    <text evidence="2">The sequence shown here is derived from an EMBL/GenBank/DDBJ whole genome shotgun (WGS) entry which is preliminary data.</text>
</comment>
<feature type="transmembrane region" description="Helical" evidence="1">
    <location>
        <begin position="109"/>
        <end position="126"/>
    </location>
</feature>
<dbReference type="RefSeq" id="WP_247065969.1">
    <property type="nucleotide sequence ID" value="NZ_CP094848.1"/>
</dbReference>
<accession>A0AAW5ELC5</accession>
<reference evidence="2" key="2">
    <citation type="submission" date="2022-03" db="EMBL/GenBank/DDBJ databases">
        <authorList>
            <person name="Ryngajllo M."/>
            <person name="Jacek P."/>
            <person name="Kubiak K."/>
        </authorList>
    </citation>
    <scope>NUCLEOTIDE SEQUENCE</scope>
    <source>
        <strain evidence="2">SI1</strain>
    </source>
</reference>
<feature type="transmembrane region" description="Helical" evidence="1">
    <location>
        <begin position="203"/>
        <end position="225"/>
    </location>
</feature>
<gene>
    <name evidence="2" type="ORF">K1W68_01420</name>
</gene>
<organism evidence="2 3">
    <name type="scientific">Novacetimonas hansenii</name>
    <name type="common">Komagataeibacter hansenii</name>
    <dbReference type="NCBI Taxonomy" id="436"/>
    <lineage>
        <taxon>Bacteria</taxon>
        <taxon>Pseudomonadati</taxon>
        <taxon>Pseudomonadota</taxon>
        <taxon>Alphaproteobacteria</taxon>
        <taxon>Acetobacterales</taxon>
        <taxon>Acetobacteraceae</taxon>
        <taxon>Novacetimonas</taxon>
    </lineage>
</organism>
<evidence type="ECO:0000256" key="1">
    <source>
        <dbReference type="SAM" id="Phobius"/>
    </source>
</evidence>
<dbReference type="InterPro" id="IPR032713">
    <property type="entry name" value="EmrE"/>
</dbReference>
<sequence>MCMSATSGPTMPRLVGIGLLAAALFSITFVLNRAMSLGGGHWVWSASLRYVDMAVLLALWLLLRRGPAYLGAVLRLFRARLGFWLLAGGIGFGVFYACCCFAADHAPGWIVAATWQLTILATPFVLRAFGARVPLHGLLFLGLIFLGVVILNLQRVSTGVGLVQVLAGVVPVMVAAIAYPVGNQLLNRARHARDSAAVLLCDPVASVLLLTLGALPVFMVLIVAFRPPPPGMGQVGATAVIALVAGCLATTLFLYARNLSNDALRIAAVDATQAAEVGFALVGEMFMLGMPPPDLLAWAGLLAVMGGLIGFTLQGRN</sequence>
<feature type="transmembrane region" description="Helical" evidence="1">
    <location>
        <begin position="83"/>
        <end position="103"/>
    </location>
</feature>
<feature type="transmembrane region" description="Helical" evidence="1">
    <location>
        <begin position="133"/>
        <end position="153"/>
    </location>
</feature>
<feature type="transmembrane region" description="Helical" evidence="1">
    <location>
        <begin position="237"/>
        <end position="256"/>
    </location>
</feature>
<name>A0AAW5ELC5_NOVHA</name>
<keyword evidence="1" id="KW-1133">Transmembrane helix</keyword>
<feature type="transmembrane region" description="Helical" evidence="1">
    <location>
        <begin position="42"/>
        <end position="63"/>
    </location>
</feature>
<proteinExistence type="predicted"/>
<protein>
    <submittedName>
        <fullName evidence="2">Multidrug resistance efflux transporter family protein</fullName>
    </submittedName>
</protein>
<dbReference type="Pfam" id="PF13536">
    <property type="entry name" value="EmrE"/>
    <property type="match status" value="1"/>
</dbReference>
<dbReference type="Proteomes" id="UP001202887">
    <property type="component" value="Unassembled WGS sequence"/>
</dbReference>
<evidence type="ECO:0000313" key="2">
    <source>
        <dbReference type="EMBL" id="MCJ8352666.1"/>
    </source>
</evidence>